<reference evidence="1" key="1">
    <citation type="submission" date="2021-01" db="EMBL/GenBank/DDBJ databases">
        <authorList>
            <consortium name="Genoscope - CEA"/>
            <person name="William W."/>
        </authorList>
    </citation>
    <scope>NUCLEOTIDE SEQUENCE</scope>
</reference>
<sequence>MFQDIQITVLYSIKTNNEQDFSQDQVNFLKKQIQQLLNCFPQVQVKGLYGCQRIIEIQIQQDFNQDIRLSKYLKESEKGNLVAIKFNNIILFCLILPESFFRIKPVSEESIENVLFRILNDLTDNIKFCLDEQTNNYNYFDGLSP</sequence>
<dbReference type="EMBL" id="CAJJDN010000163">
    <property type="protein sequence ID" value="CAD8125977.1"/>
    <property type="molecule type" value="Genomic_DNA"/>
</dbReference>
<evidence type="ECO:0000313" key="2">
    <source>
        <dbReference type="Proteomes" id="UP000692954"/>
    </source>
</evidence>
<comment type="caution">
    <text evidence="1">The sequence shown here is derived from an EMBL/GenBank/DDBJ whole genome shotgun (WGS) entry which is preliminary data.</text>
</comment>
<protein>
    <submittedName>
        <fullName evidence="1">Uncharacterized protein</fullName>
    </submittedName>
</protein>
<gene>
    <name evidence="1" type="ORF">PSON_ATCC_30995.1.T1630115</name>
</gene>
<dbReference type="AlphaFoldDB" id="A0A8S1RE69"/>
<keyword evidence="2" id="KW-1185">Reference proteome</keyword>
<dbReference type="Proteomes" id="UP000692954">
    <property type="component" value="Unassembled WGS sequence"/>
</dbReference>
<proteinExistence type="predicted"/>
<name>A0A8S1RE69_9CILI</name>
<evidence type="ECO:0000313" key="1">
    <source>
        <dbReference type="EMBL" id="CAD8125977.1"/>
    </source>
</evidence>
<dbReference type="OrthoDB" id="3214109at2759"/>
<organism evidence="1 2">
    <name type="scientific">Paramecium sonneborni</name>
    <dbReference type="NCBI Taxonomy" id="65129"/>
    <lineage>
        <taxon>Eukaryota</taxon>
        <taxon>Sar</taxon>
        <taxon>Alveolata</taxon>
        <taxon>Ciliophora</taxon>
        <taxon>Intramacronucleata</taxon>
        <taxon>Oligohymenophorea</taxon>
        <taxon>Peniculida</taxon>
        <taxon>Parameciidae</taxon>
        <taxon>Paramecium</taxon>
    </lineage>
</organism>
<accession>A0A8S1RE69</accession>